<keyword evidence="2" id="KW-0675">Receptor</keyword>
<dbReference type="GO" id="GO:0004713">
    <property type="term" value="F:protein tyrosine kinase activity"/>
    <property type="evidence" value="ECO:0007669"/>
    <property type="project" value="UniProtKB-KW"/>
</dbReference>
<keyword evidence="2" id="KW-0808">Transferase</keyword>
<evidence type="ECO:0000313" key="2">
    <source>
        <dbReference type="EMBL" id="KAG6571773.1"/>
    </source>
</evidence>
<feature type="non-terminal residue" evidence="2">
    <location>
        <position position="1"/>
    </location>
</feature>
<sequence>MFLIYPTIDCPVTSRKASVNCCRTQSISRTTNSPVRFLWSLIKYGLVESFSGNPGFVHNLHRSCSVSPTTIQPRKNSNGTGRDNNLHRFSHTMSKASTESVFDPREIIESMVEKNIVGHGGAGTVYKIELSSGEIVAG</sequence>
<evidence type="ECO:0000256" key="1">
    <source>
        <dbReference type="SAM" id="MobiDB-lite"/>
    </source>
</evidence>
<proteinExistence type="predicted"/>
<dbReference type="EMBL" id="JAGKQH010000019">
    <property type="protein sequence ID" value="KAG6571773.1"/>
    <property type="molecule type" value="Genomic_DNA"/>
</dbReference>
<dbReference type="Proteomes" id="UP000685013">
    <property type="component" value="Chromosome 19"/>
</dbReference>
<evidence type="ECO:0000313" key="3">
    <source>
        <dbReference type="Proteomes" id="UP000685013"/>
    </source>
</evidence>
<protein>
    <submittedName>
        <fullName evidence="2">Receptor protein-tyrosine kinase CEPR1</fullName>
    </submittedName>
</protein>
<accession>A0AAV6LX86</accession>
<comment type="caution">
    <text evidence="2">The sequence shown here is derived from an EMBL/GenBank/DDBJ whole genome shotgun (WGS) entry which is preliminary data.</text>
</comment>
<dbReference type="AlphaFoldDB" id="A0AAV6LX86"/>
<organism evidence="2 3">
    <name type="scientific">Cucurbita argyrosperma subsp. sororia</name>
    <dbReference type="NCBI Taxonomy" id="37648"/>
    <lineage>
        <taxon>Eukaryota</taxon>
        <taxon>Viridiplantae</taxon>
        <taxon>Streptophyta</taxon>
        <taxon>Embryophyta</taxon>
        <taxon>Tracheophyta</taxon>
        <taxon>Spermatophyta</taxon>
        <taxon>Magnoliopsida</taxon>
        <taxon>eudicotyledons</taxon>
        <taxon>Gunneridae</taxon>
        <taxon>Pentapetalae</taxon>
        <taxon>rosids</taxon>
        <taxon>fabids</taxon>
        <taxon>Cucurbitales</taxon>
        <taxon>Cucurbitaceae</taxon>
        <taxon>Cucurbiteae</taxon>
        <taxon>Cucurbita</taxon>
    </lineage>
</organism>
<keyword evidence="2" id="KW-0829">Tyrosine-protein kinase</keyword>
<gene>
    <name evidence="2" type="primary">CEPR1</name>
    <name evidence="2" type="ORF">SDJN03_28501</name>
</gene>
<name>A0AAV6LX86_9ROSI</name>
<feature type="region of interest" description="Disordered" evidence="1">
    <location>
        <begin position="68"/>
        <end position="87"/>
    </location>
</feature>
<feature type="compositionally biased region" description="Polar residues" evidence="1">
    <location>
        <begin position="68"/>
        <end position="83"/>
    </location>
</feature>
<reference evidence="2 3" key="1">
    <citation type="journal article" date="2021" name="Hortic Res">
        <title>The domestication of Cucurbita argyrosperma as revealed by the genome of its wild relative.</title>
        <authorList>
            <person name="Barrera-Redondo J."/>
            <person name="Sanchez-de la Vega G."/>
            <person name="Aguirre-Liguori J.A."/>
            <person name="Castellanos-Morales G."/>
            <person name="Gutierrez-Guerrero Y.T."/>
            <person name="Aguirre-Dugua X."/>
            <person name="Aguirre-Planter E."/>
            <person name="Tenaillon M.I."/>
            <person name="Lira-Saade R."/>
            <person name="Eguiarte L.E."/>
        </authorList>
    </citation>
    <scope>NUCLEOTIDE SEQUENCE [LARGE SCALE GENOMIC DNA]</scope>
    <source>
        <strain evidence="2">JBR-2021</strain>
    </source>
</reference>
<keyword evidence="3" id="KW-1185">Reference proteome</keyword>
<keyword evidence="2" id="KW-0418">Kinase</keyword>